<gene>
    <name evidence="1" type="ORF">D6C94_10745</name>
</gene>
<evidence type="ECO:0000313" key="2">
    <source>
        <dbReference type="Proteomes" id="UP000305064"/>
    </source>
</evidence>
<name>A0AB38LGX5_AURPU</name>
<proteinExistence type="predicted"/>
<dbReference type="EMBL" id="QZBJ01000188">
    <property type="protein sequence ID" value="THY66991.1"/>
    <property type="molecule type" value="Genomic_DNA"/>
</dbReference>
<organism evidence="1 2">
    <name type="scientific">Aureobasidium pullulans</name>
    <name type="common">Black yeast</name>
    <name type="synonym">Pullularia pullulans</name>
    <dbReference type="NCBI Taxonomy" id="5580"/>
    <lineage>
        <taxon>Eukaryota</taxon>
        <taxon>Fungi</taxon>
        <taxon>Dikarya</taxon>
        <taxon>Ascomycota</taxon>
        <taxon>Pezizomycotina</taxon>
        <taxon>Dothideomycetes</taxon>
        <taxon>Dothideomycetidae</taxon>
        <taxon>Dothideales</taxon>
        <taxon>Saccotheciaceae</taxon>
        <taxon>Aureobasidium</taxon>
    </lineage>
</organism>
<protein>
    <submittedName>
        <fullName evidence="1">Uncharacterized protein</fullName>
    </submittedName>
</protein>
<reference evidence="1 2" key="1">
    <citation type="submission" date="2018-10" db="EMBL/GenBank/DDBJ databases">
        <title>Fifty Aureobasidium pullulans genomes reveal a recombining polyextremotolerant generalist.</title>
        <authorList>
            <person name="Gostincar C."/>
            <person name="Turk M."/>
            <person name="Zajc J."/>
            <person name="Gunde-Cimerman N."/>
        </authorList>
    </citation>
    <scope>NUCLEOTIDE SEQUENCE [LARGE SCALE GENOMIC DNA]</scope>
    <source>
        <strain evidence="1 2">EXF-4256</strain>
    </source>
</reference>
<dbReference type="AlphaFoldDB" id="A0AB38LGX5"/>
<sequence>MLAAAPDPTLFSALSFSPCLAADISTHFCATNDDTSDIQALPRDLPLPSAIALLFLIPERQHALHHLYTGRLSIAPELLNSSYFKIWSDACLSPPPQLLAFGGKPFLHLRVHAPRCFSNAKITLASLQDGFAAVHFVSGNKNALALAIMHNRQLPGVSHTSYLCLLEAVRREQQRPYCQPLRSTSRLDRLFLQLHFSNLSTALAK</sequence>
<comment type="caution">
    <text evidence="1">The sequence shown here is derived from an EMBL/GenBank/DDBJ whole genome shotgun (WGS) entry which is preliminary data.</text>
</comment>
<dbReference type="Proteomes" id="UP000305064">
    <property type="component" value="Unassembled WGS sequence"/>
</dbReference>
<evidence type="ECO:0000313" key="1">
    <source>
        <dbReference type="EMBL" id="THY66991.1"/>
    </source>
</evidence>
<accession>A0AB38LGX5</accession>